<gene>
    <name evidence="1" type="ORF">Pla52o_35120</name>
</gene>
<comment type="caution">
    <text evidence="1">The sequence shown here is derived from an EMBL/GenBank/DDBJ whole genome shotgun (WGS) entry which is preliminary data.</text>
</comment>
<evidence type="ECO:0008006" key="3">
    <source>
        <dbReference type="Google" id="ProtNLM"/>
    </source>
</evidence>
<protein>
    <recommendedName>
        <fullName evidence="3">Phage virion morphogenesis family protein</fullName>
    </recommendedName>
</protein>
<dbReference type="EMBL" id="SJPT01000005">
    <property type="protein sequence ID" value="TWU22456.1"/>
    <property type="molecule type" value="Genomic_DNA"/>
</dbReference>
<name>A0A5C6CGT8_9BACT</name>
<organism evidence="1 2">
    <name type="scientific">Novipirellula galeiformis</name>
    <dbReference type="NCBI Taxonomy" id="2528004"/>
    <lineage>
        <taxon>Bacteria</taxon>
        <taxon>Pseudomonadati</taxon>
        <taxon>Planctomycetota</taxon>
        <taxon>Planctomycetia</taxon>
        <taxon>Pirellulales</taxon>
        <taxon>Pirellulaceae</taxon>
        <taxon>Novipirellula</taxon>
    </lineage>
</organism>
<evidence type="ECO:0000313" key="2">
    <source>
        <dbReference type="Proteomes" id="UP000316304"/>
    </source>
</evidence>
<proteinExistence type="predicted"/>
<reference evidence="1 2" key="1">
    <citation type="submission" date="2019-02" db="EMBL/GenBank/DDBJ databases">
        <title>Deep-cultivation of Planctomycetes and their phenomic and genomic characterization uncovers novel biology.</title>
        <authorList>
            <person name="Wiegand S."/>
            <person name="Jogler M."/>
            <person name="Boedeker C."/>
            <person name="Pinto D."/>
            <person name="Vollmers J."/>
            <person name="Rivas-Marin E."/>
            <person name="Kohn T."/>
            <person name="Peeters S.H."/>
            <person name="Heuer A."/>
            <person name="Rast P."/>
            <person name="Oberbeckmann S."/>
            <person name="Bunk B."/>
            <person name="Jeske O."/>
            <person name="Meyerdierks A."/>
            <person name="Storesund J.E."/>
            <person name="Kallscheuer N."/>
            <person name="Luecker S."/>
            <person name="Lage O.M."/>
            <person name="Pohl T."/>
            <person name="Merkel B.J."/>
            <person name="Hornburger P."/>
            <person name="Mueller R.-W."/>
            <person name="Bruemmer F."/>
            <person name="Labrenz M."/>
            <person name="Spormann A.M."/>
            <person name="Op Den Camp H."/>
            <person name="Overmann J."/>
            <person name="Amann R."/>
            <person name="Jetten M.S.M."/>
            <person name="Mascher T."/>
            <person name="Medema M.H."/>
            <person name="Devos D.P."/>
            <person name="Kaster A.-K."/>
            <person name="Ovreas L."/>
            <person name="Rohde M."/>
            <person name="Galperin M.Y."/>
            <person name="Jogler C."/>
        </authorList>
    </citation>
    <scope>NUCLEOTIDE SEQUENCE [LARGE SCALE GENOMIC DNA]</scope>
    <source>
        <strain evidence="1 2">Pla52o</strain>
    </source>
</reference>
<evidence type="ECO:0000313" key="1">
    <source>
        <dbReference type="EMBL" id="TWU22456.1"/>
    </source>
</evidence>
<dbReference type="OrthoDB" id="9838964at2"/>
<dbReference type="Proteomes" id="UP000316304">
    <property type="component" value="Unassembled WGS sequence"/>
</dbReference>
<keyword evidence="2" id="KW-1185">Reference proteome</keyword>
<dbReference type="RefSeq" id="WP_146595622.1">
    <property type="nucleotide sequence ID" value="NZ_SJPT01000005.1"/>
</dbReference>
<dbReference type="AlphaFoldDB" id="A0A5C6CGT8"/>
<sequence>MAKVYFRGSRADAATLVRQVIQSLTGRGASHAILAQGVHRSIGMAALSDIHDDFVRKAKGGTGEDGVKWPPLAPATLAYGRRAPKGKGHAPGGKDGLLTRRQLKRWREIYGTRLARFAASMPLGAAKARAAKIAWATVKAEGGKTKIAEYANIPHEILRDTGVLLNSLSPGEVGSNSDQIFKTILGGVIVGTNVPYAAAHQNGKRPFLPKGEAPQVWRDRWALTGERAITIALEHAIGGRHD</sequence>
<accession>A0A5C6CGT8</accession>